<keyword evidence="6" id="KW-0808">Transferase</keyword>
<evidence type="ECO:0000256" key="14">
    <source>
        <dbReference type="SAM" id="Phobius"/>
    </source>
</evidence>
<evidence type="ECO:0000256" key="13">
    <source>
        <dbReference type="ARBA" id="ARBA00023136"/>
    </source>
</evidence>
<dbReference type="Pfam" id="PF00672">
    <property type="entry name" value="HAMP"/>
    <property type="match status" value="1"/>
</dbReference>
<gene>
    <name evidence="17" type="ORF">IRJ16_01060</name>
</gene>
<evidence type="ECO:0000313" key="18">
    <source>
        <dbReference type="Proteomes" id="UP000622475"/>
    </source>
</evidence>
<dbReference type="GO" id="GO:0005886">
    <property type="term" value="C:plasma membrane"/>
    <property type="evidence" value="ECO:0007669"/>
    <property type="project" value="UniProtKB-SubCell"/>
</dbReference>
<dbReference type="AlphaFoldDB" id="A0A929KSQ3"/>
<feature type="transmembrane region" description="Helical" evidence="14">
    <location>
        <begin position="7"/>
        <end position="29"/>
    </location>
</feature>
<dbReference type="EMBL" id="JADFFL010000001">
    <property type="protein sequence ID" value="MBE9660462.1"/>
    <property type="molecule type" value="Genomic_DNA"/>
</dbReference>
<evidence type="ECO:0000256" key="4">
    <source>
        <dbReference type="ARBA" id="ARBA00022475"/>
    </source>
</evidence>
<keyword evidence="9 17" id="KW-0418">Kinase</keyword>
<dbReference type="GO" id="GO:0000155">
    <property type="term" value="F:phosphorelay sensor kinase activity"/>
    <property type="evidence" value="ECO:0007669"/>
    <property type="project" value="InterPro"/>
</dbReference>
<dbReference type="InterPro" id="IPR005467">
    <property type="entry name" value="His_kinase_dom"/>
</dbReference>
<dbReference type="PRINTS" id="PR00344">
    <property type="entry name" value="BCTRLSENSOR"/>
</dbReference>
<keyword evidence="5" id="KW-0597">Phosphoprotein</keyword>
<feature type="domain" description="HAMP" evidence="16">
    <location>
        <begin position="173"/>
        <end position="226"/>
    </location>
</feature>
<dbReference type="Gene3D" id="6.10.340.10">
    <property type="match status" value="1"/>
</dbReference>
<keyword evidence="4" id="KW-1003">Cell membrane</keyword>
<dbReference type="RefSeq" id="WP_194109663.1">
    <property type="nucleotide sequence ID" value="NZ_JADFFL010000001.1"/>
</dbReference>
<dbReference type="CDD" id="cd00075">
    <property type="entry name" value="HATPase"/>
    <property type="match status" value="1"/>
</dbReference>
<dbReference type="SMART" id="SM00388">
    <property type="entry name" value="HisKA"/>
    <property type="match status" value="1"/>
</dbReference>
<dbReference type="PANTHER" id="PTHR45528:SF1">
    <property type="entry name" value="SENSOR HISTIDINE KINASE CPXA"/>
    <property type="match status" value="1"/>
</dbReference>
<evidence type="ECO:0000256" key="5">
    <source>
        <dbReference type="ARBA" id="ARBA00022553"/>
    </source>
</evidence>
<dbReference type="PROSITE" id="PS50885">
    <property type="entry name" value="HAMP"/>
    <property type="match status" value="1"/>
</dbReference>
<feature type="transmembrane region" description="Helical" evidence="14">
    <location>
        <begin position="152"/>
        <end position="173"/>
    </location>
</feature>
<evidence type="ECO:0000256" key="1">
    <source>
        <dbReference type="ARBA" id="ARBA00000085"/>
    </source>
</evidence>
<dbReference type="Pfam" id="PF02518">
    <property type="entry name" value="HATPase_c"/>
    <property type="match status" value="1"/>
</dbReference>
<evidence type="ECO:0000256" key="6">
    <source>
        <dbReference type="ARBA" id="ARBA00022679"/>
    </source>
</evidence>
<dbReference type="PANTHER" id="PTHR45528">
    <property type="entry name" value="SENSOR HISTIDINE KINASE CPXA"/>
    <property type="match status" value="1"/>
</dbReference>
<dbReference type="SUPFAM" id="SSF47384">
    <property type="entry name" value="Homodimeric domain of signal transducing histidine kinase"/>
    <property type="match status" value="1"/>
</dbReference>
<protein>
    <recommendedName>
        <fullName evidence="3">histidine kinase</fullName>
        <ecNumber evidence="3">2.7.13.3</ecNumber>
    </recommendedName>
</protein>
<evidence type="ECO:0000256" key="8">
    <source>
        <dbReference type="ARBA" id="ARBA00022741"/>
    </source>
</evidence>
<comment type="caution">
    <text evidence="17">The sequence shown here is derived from an EMBL/GenBank/DDBJ whole genome shotgun (WGS) entry which is preliminary data.</text>
</comment>
<dbReference type="SMART" id="SM00387">
    <property type="entry name" value="HATPase_c"/>
    <property type="match status" value="1"/>
</dbReference>
<feature type="domain" description="Histidine kinase" evidence="15">
    <location>
        <begin position="234"/>
        <end position="452"/>
    </location>
</feature>
<dbReference type="Gene3D" id="1.10.287.130">
    <property type="match status" value="1"/>
</dbReference>
<evidence type="ECO:0000256" key="9">
    <source>
        <dbReference type="ARBA" id="ARBA00022777"/>
    </source>
</evidence>
<keyword evidence="10" id="KW-0067">ATP-binding</keyword>
<dbReference type="InterPro" id="IPR003661">
    <property type="entry name" value="HisK_dim/P_dom"/>
</dbReference>
<keyword evidence="11 14" id="KW-1133">Transmembrane helix</keyword>
<reference evidence="17" key="1">
    <citation type="submission" date="2020-10" db="EMBL/GenBank/DDBJ databases">
        <title>Mucilaginibacter mali sp. nov., isolated from rhizosphere soil of apple orchard.</title>
        <authorList>
            <person name="Lee J.-S."/>
            <person name="Kim H.S."/>
            <person name="Kim J.-S."/>
        </authorList>
    </citation>
    <scope>NUCLEOTIDE SEQUENCE</scope>
    <source>
        <strain evidence="17">KCTC 22746</strain>
    </source>
</reference>
<dbReference type="SMART" id="SM00304">
    <property type="entry name" value="HAMP"/>
    <property type="match status" value="1"/>
</dbReference>
<dbReference type="InterPro" id="IPR036097">
    <property type="entry name" value="HisK_dim/P_sf"/>
</dbReference>
<evidence type="ECO:0000256" key="2">
    <source>
        <dbReference type="ARBA" id="ARBA00004651"/>
    </source>
</evidence>
<evidence type="ECO:0000259" key="16">
    <source>
        <dbReference type="PROSITE" id="PS50885"/>
    </source>
</evidence>
<dbReference type="CDD" id="cd06225">
    <property type="entry name" value="HAMP"/>
    <property type="match status" value="1"/>
</dbReference>
<keyword evidence="13 14" id="KW-0472">Membrane</keyword>
<dbReference type="GO" id="GO:0005524">
    <property type="term" value="F:ATP binding"/>
    <property type="evidence" value="ECO:0007669"/>
    <property type="project" value="UniProtKB-KW"/>
</dbReference>
<dbReference type="Proteomes" id="UP000622475">
    <property type="component" value="Unassembled WGS sequence"/>
</dbReference>
<evidence type="ECO:0000256" key="7">
    <source>
        <dbReference type="ARBA" id="ARBA00022692"/>
    </source>
</evidence>
<evidence type="ECO:0000256" key="12">
    <source>
        <dbReference type="ARBA" id="ARBA00023012"/>
    </source>
</evidence>
<organism evidence="17 18">
    <name type="scientific">Mucilaginibacter myungsuensis</name>
    <dbReference type="NCBI Taxonomy" id="649104"/>
    <lineage>
        <taxon>Bacteria</taxon>
        <taxon>Pseudomonadati</taxon>
        <taxon>Bacteroidota</taxon>
        <taxon>Sphingobacteriia</taxon>
        <taxon>Sphingobacteriales</taxon>
        <taxon>Sphingobacteriaceae</taxon>
        <taxon>Mucilaginibacter</taxon>
    </lineage>
</organism>
<dbReference type="EC" id="2.7.13.3" evidence="3"/>
<dbReference type="InterPro" id="IPR050398">
    <property type="entry name" value="HssS/ArlS-like"/>
</dbReference>
<evidence type="ECO:0000256" key="11">
    <source>
        <dbReference type="ARBA" id="ARBA00022989"/>
    </source>
</evidence>
<sequence>MTIQKKVAWLFFALTSGVIILFSAAVFYFEHQFNFEDFYKRLEARVNIAADVYQTKDLDSAGAVKDMRQRFLERLPSESQYIIKPADRLTHKFDAIPENFLDNILADGKSRYKTNNTFYAGKVVRLTEGDLIFVVSAKDPYGLKELDNLEKILIVGFVVLLVLVYIIGTRFSFHTFKPVRNIIKKVNTITANNLHLRLDGSDGNDEIAELTRTFNDMLNRLETAFETQNNFVSNASHELRTPLSIIKGEAELALKHVSPDDTVNKQALSEILKGAKSLQDMITSLLGLAQTGFDGKKQNWEPIRADELVWDIKKAADHIVAANNITVDLSELPEDVDTITLLGNVHLLKLAISNIVLNACKYSDNKAVIIKLFTEKGRVVISVKDQGIGIPEEDIQHIFEPFFRASNTGKFDGHGVGLPLALNIIRLHKGTIAIISKVNMGADIRIALPAYHPKR</sequence>
<dbReference type="Gene3D" id="3.30.565.10">
    <property type="entry name" value="Histidine kinase-like ATPase, C-terminal domain"/>
    <property type="match status" value="1"/>
</dbReference>
<dbReference type="CDD" id="cd00082">
    <property type="entry name" value="HisKA"/>
    <property type="match status" value="1"/>
</dbReference>
<dbReference type="InterPro" id="IPR036890">
    <property type="entry name" value="HATPase_C_sf"/>
</dbReference>
<dbReference type="SUPFAM" id="SSF55874">
    <property type="entry name" value="ATPase domain of HSP90 chaperone/DNA topoisomerase II/histidine kinase"/>
    <property type="match status" value="1"/>
</dbReference>
<dbReference type="SUPFAM" id="SSF158472">
    <property type="entry name" value="HAMP domain-like"/>
    <property type="match status" value="1"/>
</dbReference>
<dbReference type="InterPro" id="IPR003594">
    <property type="entry name" value="HATPase_dom"/>
</dbReference>
<dbReference type="Pfam" id="PF00512">
    <property type="entry name" value="HisKA"/>
    <property type="match status" value="1"/>
</dbReference>
<dbReference type="PROSITE" id="PS50109">
    <property type="entry name" value="HIS_KIN"/>
    <property type="match status" value="1"/>
</dbReference>
<proteinExistence type="predicted"/>
<name>A0A929KSQ3_9SPHI</name>
<keyword evidence="7 14" id="KW-0812">Transmembrane</keyword>
<comment type="catalytic activity">
    <reaction evidence="1">
        <text>ATP + protein L-histidine = ADP + protein N-phospho-L-histidine.</text>
        <dbReference type="EC" id="2.7.13.3"/>
    </reaction>
</comment>
<evidence type="ECO:0000256" key="3">
    <source>
        <dbReference type="ARBA" id="ARBA00012438"/>
    </source>
</evidence>
<evidence type="ECO:0000313" key="17">
    <source>
        <dbReference type="EMBL" id="MBE9660462.1"/>
    </source>
</evidence>
<comment type="subcellular location">
    <subcellularLocation>
        <location evidence="2">Cell membrane</location>
        <topology evidence="2">Multi-pass membrane protein</topology>
    </subcellularLocation>
</comment>
<dbReference type="InterPro" id="IPR003660">
    <property type="entry name" value="HAMP_dom"/>
</dbReference>
<evidence type="ECO:0000259" key="15">
    <source>
        <dbReference type="PROSITE" id="PS50109"/>
    </source>
</evidence>
<keyword evidence="18" id="KW-1185">Reference proteome</keyword>
<accession>A0A929KSQ3</accession>
<keyword evidence="12" id="KW-0902">Two-component regulatory system</keyword>
<evidence type="ECO:0000256" key="10">
    <source>
        <dbReference type="ARBA" id="ARBA00022840"/>
    </source>
</evidence>
<dbReference type="InterPro" id="IPR004358">
    <property type="entry name" value="Sig_transdc_His_kin-like_C"/>
</dbReference>
<keyword evidence="8" id="KW-0547">Nucleotide-binding</keyword>